<keyword evidence="1 2" id="KW-0812">Transmembrane</keyword>
<dbReference type="EMBL" id="JAABNR010000001">
    <property type="protein sequence ID" value="NBZ86095.1"/>
    <property type="molecule type" value="Genomic_DNA"/>
</dbReference>
<dbReference type="PANTHER" id="PTHR36305">
    <property type="entry name" value="PHOSPHATIDYLGLYCEROPHOSPHATASE A"/>
    <property type="match status" value="1"/>
</dbReference>
<dbReference type="InterPro" id="IPR036681">
    <property type="entry name" value="PgpA-like_sf"/>
</dbReference>
<comment type="function">
    <text evidence="1">Lipid phosphatase which dephosphorylates phosphatidylglycerophosphate (PGP) to phosphatidylglycerol (PG).</text>
</comment>
<dbReference type="CDD" id="cd06971">
    <property type="entry name" value="PgpA"/>
    <property type="match status" value="1"/>
</dbReference>
<protein>
    <recommendedName>
        <fullName evidence="1">Phosphatidylglycerophosphatase A</fullName>
        <ecNumber evidence="1">3.1.3.27</ecNumber>
    </recommendedName>
    <alternativeName>
        <fullName evidence="1">Phosphatidylglycerolphosphate phosphatase A</fullName>
    </alternativeName>
</protein>
<keyword evidence="1" id="KW-0595">Phospholipid degradation</keyword>
<gene>
    <name evidence="4" type="ORF">GV832_00740</name>
</gene>
<proteinExistence type="predicted"/>
<comment type="cofactor">
    <cofactor evidence="1">
        <name>Mg(2+)</name>
        <dbReference type="ChEBI" id="CHEBI:18420"/>
    </cofactor>
</comment>
<dbReference type="InterPro" id="IPR007686">
    <property type="entry name" value="YutG/PgpA"/>
</dbReference>
<comment type="subcellular location">
    <subcellularLocation>
        <location evidence="1">Cell inner membrane</location>
        <topology evidence="1">Multi-pass membrane protein</topology>
    </subcellularLocation>
</comment>
<keyword evidence="1" id="KW-0479">Metal-binding</keyword>
<dbReference type="GO" id="GO:0046872">
    <property type="term" value="F:metal ion binding"/>
    <property type="evidence" value="ECO:0007669"/>
    <property type="project" value="UniProtKB-KW"/>
</dbReference>
<keyword evidence="1" id="KW-1208">Phospholipid metabolism</keyword>
<dbReference type="Proteomes" id="UP001193501">
    <property type="component" value="Unassembled WGS sequence"/>
</dbReference>
<dbReference type="EC" id="3.1.3.27" evidence="1"/>
<keyword evidence="1" id="KW-0442">Lipid degradation</keyword>
<keyword evidence="1" id="KW-1003">Cell membrane</keyword>
<keyword evidence="1 2" id="KW-0472">Membrane</keyword>
<sequence>MVYLVSTVFGIGKLRPAPGTWASLASVLVGVVLFKLSFWVLLAATVLATALGFWACRARLSPGEDPSEVVIDEVAGQWLALLFPTAGFTFSANGAAFLARMREDWTCDSGGLLSQAACQVGGAFHDLPWPAWVFAFALFRLFDIWKPWLVGRADRKGTPDGVMEDDLWAGLFAGLASVVLAALYHIPLVLMR</sequence>
<dbReference type="PANTHER" id="PTHR36305:SF1">
    <property type="entry name" value="PHOSPHATIDYLGLYCEROPHOSPHATASE A"/>
    <property type="match status" value="1"/>
</dbReference>
<feature type="transmembrane region" description="Helical" evidence="2">
    <location>
        <begin position="168"/>
        <end position="190"/>
    </location>
</feature>
<keyword evidence="1" id="KW-0997">Cell inner membrane</keyword>
<feature type="domain" description="YutG/PgpA" evidence="3">
    <location>
        <begin position="5"/>
        <end position="180"/>
    </location>
</feature>
<feature type="transmembrane region" description="Helical" evidence="2">
    <location>
        <begin position="129"/>
        <end position="148"/>
    </location>
</feature>
<dbReference type="InterPro" id="IPR026037">
    <property type="entry name" value="PgpA"/>
</dbReference>
<comment type="caution">
    <text evidence="4">The sequence shown here is derived from an EMBL/GenBank/DDBJ whole genome shotgun (WGS) entry which is preliminary data.</text>
</comment>
<evidence type="ECO:0000256" key="2">
    <source>
        <dbReference type="SAM" id="Phobius"/>
    </source>
</evidence>
<dbReference type="GO" id="GO:0009395">
    <property type="term" value="P:phospholipid catabolic process"/>
    <property type="evidence" value="ECO:0007669"/>
    <property type="project" value="UniProtKB-KW"/>
</dbReference>
<comment type="catalytic activity">
    <reaction evidence="1">
        <text>a 1,2-diacyl-sn-glycero-3-phospho-(1'-sn-glycero-3'-phosphate) + H2O = a 1,2-diacyl-sn-glycero-3-phospho-(1'-sn-glycerol) + phosphate</text>
        <dbReference type="Rhea" id="RHEA:33751"/>
        <dbReference type="ChEBI" id="CHEBI:15377"/>
        <dbReference type="ChEBI" id="CHEBI:43474"/>
        <dbReference type="ChEBI" id="CHEBI:60110"/>
        <dbReference type="ChEBI" id="CHEBI:64716"/>
        <dbReference type="EC" id="3.1.3.27"/>
    </reaction>
</comment>
<dbReference type="PIRSF" id="PIRSF006162">
    <property type="entry name" value="PgpA"/>
    <property type="match status" value="1"/>
</dbReference>
<dbReference type="AlphaFoldDB" id="A0AAE4Y9S2"/>
<keyword evidence="1" id="KW-0443">Lipid metabolism</keyword>
<keyword evidence="1" id="KW-0378">Hydrolase</keyword>
<keyword evidence="1" id="KW-0460">Magnesium</keyword>
<reference evidence="4" key="1">
    <citation type="submission" date="2020-01" db="EMBL/GenBank/DDBJ databases">
        <authorList>
            <person name="Chen W.-M."/>
        </authorList>
    </citation>
    <scope>NUCLEOTIDE SEQUENCE</scope>
    <source>
        <strain evidence="4">CYK-10</strain>
    </source>
</reference>
<evidence type="ECO:0000313" key="5">
    <source>
        <dbReference type="Proteomes" id="UP001193501"/>
    </source>
</evidence>
<keyword evidence="5" id="KW-1185">Reference proteome</keyword>
<dbReference type="SUPFAM" id="SSF101307">
    <property type="entry name" value="YutG-like"/>
    <property type="match status" value="1"/>
</dbReference>
<feature type="transmembrane region" description="Helical" evidence="2">
    <location>
        <begin position="74"/>
        <end position="99"/>
    </location>
</feature>
<dbReference type="GO" id="GO:0005886">
    <property type="term" value="C:plasma membrane"/>
    <property type="evidence" value="ECO:0007669"/>
    <property type="project" value="UniProtKB-SubCell"/>
</dbReference>
<evidence type="ECO:0000313" key="4">
    <source>
        <dbReference type="EMBL" id="NBZ86095.1"/>
    </source>
</evidence>
<feature type="transmembrane region" description="Helical" evidence="2">
    <location>
        <begin position="21"/>
        <end position="54"/>
    </location>
</feature>
<comment type="pathway">
    <text evidence="1">Phospholipid metabolism; phosphatidylglycerol biosynthesis; phosphatidylglycerol from CDP-diacylglycerol: step 2/2.</text>
</comment>
<name>A0AAE4Y9S2_9RHOB</name>
<organism evidence="4 5">
    <name type="scientific">Stagnihabitans tardus</name>
    <dbReference type="NCBI Taxonomy" id="2699202"/>
    <lineage>
        <taxon>Bacteria</taxon>
        <taxon>Pseudomonadati</taxon>
        <taxon>Pseudomonadota</taxon>
        <taxon>Alphaproteobacteria</taxon>
        <taxon>Rhodobacterales</taxon>
        <taxon>Paracoccaceae</taxon>
        <taxon>Stagnihabitans</taxon>
    </lineage>
</organism>
<evidence type="ECO:0000256" key="1">
    <source>
        <dbReference type="PIRNR" id="PIRNR006162"/>
    </source>
</evidence>
<dbReference type="Pfam" id="PF04608">
    <property type="entry name" value="PgpA"/>
    <property type="match status" value="1"/>
</dbReference>
<dbReference type="GO" id="GO:0008962">
    <property type="term" value="F:phosphatidylglycerophosphatase activity"/>
    <property type="evidence" value="ECO:0007669"/>
    <property type="project" value="UniProtKB-EC"/>
</dbReference>
<evidence type="ECO:0000259" key="3">
    <source>
        <dbReference type="Pfam" id="PF04608"/>
    </source>
</evidence>
<accession>A0AAE4Y9S2</accession>
<dbReference type="RefSeq" id="WP_168772896.1">
    <property type="nucleotide sequence ID" value="NZ_JAABNR010000001.1"/>
</dbReference>
<keyword evidence="2" id="KW-1133">Transmembrane helix</keyword>